<keyword evidence="2" id="KW-0238">DNA-binding</keyword>
<dbReference type="SUPFAM" id="SSF46689">
    <property type="entry name" value="Homeodomain-like"/>
    <property type="match status" value="1"/>
</dbReference>
<accession>A0A077F7A1</accession>
<sequence length="344" mass="38495">MQEKDSVAVYFVQAALQGLADQPRRVAGVLAEAGIDPQLLTDNSARVVASAFAKLWLAVARELNDEFLGFDSNGMPQGSFALICRGLIHSANLGQALKLCLGGLNLFIRDIGGNLSLRGKHAVIRLDNRGQASSAAEETYLTIVLGLLCWLAGRRIPINRSQFVHPRPPHGDDHLFWGPNLSFETSHSEIEFDASYLSLPLVQDQTSLKQFLRTSPQWLIVRFSNRQGLGNQIFKALRHSRHEQWPTLADLAREHGMSIASLRRQLQREGFSFQELKDEVRRTIAFECLRNSQLSIGEIAERAGFQEASAFHRAFKQWTGQSPGHYRAKRLVQSNEYTPGAQPR</sequence>
<evidence type="ECO:0000259" key="4">
    <source>
        <dbReference type="PROSITE" id="PS01124"/>
    </source>
</evidence>
<dbReference type="Gene3D" id="1.10.10.60">
    <property type="entry name" value="Homeodomain-like"/>
    <property type="match status" value="1"/>
</dbReference>
<dbReference type="InterPro" id="IPR032687">
    <property type="entry name" value="AraC-type_N"/>
</dbReference>
<gene>
    <name evidence="5" type="ORF">PSAKL28_06030</name>
</gene>
<dbReference type="PRINTS" id="PR00032">
    <property type="entry name" value="HTHARAC"/>
</dbReference>
<dbReference type="PROSITE" id="PS01124">
    <property type="entry name" value="HTH_ARAC_FAMILY_2"/>
    <property type="match status" value="1"/>
</dbReference>
<keyword evidence="3" id="KW-0804">Transcription</keyword>
<name>A0A077F7A1_9PSED</name>
<dbReference type="GO" id="GO:0000976">
    <property type="term" value="F:transcription cis-regulatory region binding"/>
    <property type="evidence" value="ECO:0007669"/>
    <property type="project" value="TreeGrafter"/>
</dbReference>
<dbReference type="GO" id="GO:0003700">
    <property type="term" value="F:DNA-binding transcription factor activity"/>
    <property type="evidence" value="ECO:0007669"/>
    <property type="project" value="InterPro"/>
</dbReference>
<evidence type="ECO:0000256" key="3">
    <source>
        <dbReference type="ARBA" id="ARBA00023163"/>
    </source>
</evidence>
<keyword evidence="1" id="KW-0805">Transcription regulation</keyword>
<evidence type="ECO:0000256" key="1">
    <source>
        <dbReference type="ARBA" id="ARBA00023015"/>
    </source>
</evidence>
<dbReference type="Proteomes" id="UP000028931">
    <property type="component" value="Chromosome"/>
</dbReference>
<evidence type="ECO:0000313" key="6">
    <source>
        <dbReference type="Proteomes" id="UP000028931"/>
    </source>
</evidence>
<dbReference type="RefSeq" id="WP_038606392.1">
    <property type="nucleotide sequence ID" value="NZ_CP009048.1"/>
</dbReference>
<dbReference type="SMART" id="SM00342">
    <property type="entry name" value="HTH_ARAC"/>
    <property type="match status" value="1"/>
</dbReference>
<evidence type="ECO:0000313" key="5">
    <source>
        <dbReference type="EMBL" id="AIL59839.1"/>
    </source>
</evidence>
<dbReference type="InterPro" id="IPR018060">
    <property type="entry name" value="HTH_AraC"/>
</dbReference>
<protein>
    <submittedName>
        <fullName evidence="5">AraC family transcriptional regulator</fullName>
    </submittedName>
</protein>
<dbReference type="AlphaFoldDB" id="A0A077F7A1"/>
<organism evidence="5 6">
    <name type="scientific">Pseudomonas alkylphenolica</name>
    <dbReference type="NCBI Taxonomy" id="237609"/>
    <lineage>
        <taxon>Bacteria</taxon>
        <taxon>Pseudomonadati</taxon>
        <taxon>Pseudomonadota</taxon>
        <taxon>Gammaproteobacteria</taxon>
        <taxon>Pseudomonadales</taxon>
        <taxon>Pseudomonadaceae</taxon>
        <taxon>Pseudomonas</taxon>
    </lineage>
</organism>
<dbReference type="eggNOG" id="COG2207">
    <property type="taxonomic scope" value="Bacteria"/>
</dbReference>
<dbReference type="EMBL" id="CP009048">
    <property type="protein sequence ID" value="AIL59839.1"/>
    <property type="molecule type" value="Genomic_DNA"/>
</dbReference>
<dbReference type="InterPro" id="IPR009057">
    <property type="entry name" value="Homeodomain-like_sf"/>
</dbReference>
<proteinExistence type="predicted"/>
<dbReference type="Pfam" id="PF12625">
    <property type="entry name" value="Arabinose_bd"/>
    <property type="match status" value="1"/>
</dbReference>
<dbReference type="GO" id="GO:0005829">
    <property type="term" value="C:cytosol"/>
    <property type="evidence" value="ECO:0007669"/>
    <property type="project" value="TreeGrafter"/>
</dbReference>
<feature type="domain" description="HTH araC/xylS-type" evidence="4">
    <location>
        <begin position="231"/>
        <end position="329"/>
    </location>
</feature>
<dbReference type="PANTHER" id="PTHR47894:SF1">
    <property type="entry name" value="HTH-TYPE TRANSCRIPTIONAL REGULATOR VQSM"/>
    <property type="match status" value="1"/>
</dbReference>
<dbReference type="PANTHER" id="PTHR47894">
    <property type="entry name" value="HTH-TYPE TRANSCRIPTIONAL REGULATOR GADX"/>
    <property type="match status" value="1"/>
</dbReference>
<dbReference type="OrthoDB" id="5582699at2"/>
<evidence type="ECO:0000256" key="2">
    <source>
        <dbReference type="ARBA" id="ARBA00023125"/>
    </source>
</evidence>
<dbReference type="KEGG" id="palk:PSAKL28_06030"/>
<reference evidence="5 6" key="1">
    <citation type="submission" date="2014-07" db="EMBL/GenBank/DDBJ databases">
        <authorList>
            <person name="Lee K."/>
            <person name="Lim J.Y."/>
            <person name="Hwang I."/>
        </authorList>
    </citation>
    <scope>NUCLEOTIDE SEQUENCE [LARGE SCALE GENOMIC DNA]</scope>
    <source>
        <strain evidence="5 6">KL28</strain>
    </source>
</reference>
<dbReference type="InterPro" id="IPR020449">
    <property type="entry name" value="Tscrpt_reg_AraC-type_HTH"/>
</dbReference>
<dbReference type="HOGENOM" id="CLU_047522_0_0_6"/>
<dbReference type="Pfam" id="PF12833">
    <property type="entry name" value="HTH_18"/>
    <property type="match status" value="1"/>
</dbReference>